<organism evidence="2 3">
    <name type="scientific">Xanthobacter agilis</name>
    <dbReference type="NCBI Taxonomy" id="47492"/>
    <lineage>
        <taxon>Bacteria</taxon>
        <taxon>Pseudomonadati</taxon>
        <taxon>Pseudomonadota</taxon>
        <taxon>Alphaproteobacteria</taxon>
        <taxon>Hyphomicrobiales</taxon>
        <taxon>Xanthobacteraceae</taxon>
        <taxon>Xanthobacter</taxon>
    </lineage>
</organism>
<dbReference type="EMBL" id="JAUSVY010000021">
    <property type="protein sequence ID" value="MDQ0507493.1"/>
    <property type="molecule type" value="Genomic_DNA"/>
</dbReference>
<evidence type="ECO:0000313" key="2">
    <source>
        <dbReference type="EMBL" id="MDQ0507493.1"/>
    </source>
</evidence>
<dbReference type="PANTHER" id="PTHR34203">
    <property type="entry name" value="METHYLTRANSFERASE, FKBM FAMILY PROTEIN"/>
    <property type="match status" value="1"/>
</dbReference>
<dbReference type="PANTHER" id="PTHR34203:SF15">
    <property type="entry name" value="SLL1173 PROTEIN"/>
    <property type="match status" value="1"/>
</dbReference>
<feature type="domain" description="Methyltransferase FkbM" evidence="1">
    <location>
        <begin position="74"/>
        <end position="225"/>
    </location>
</feature>
<accession>A0ABU0LK87</accession>
<dbReference type="InterPro" id="IPR006342">
    <property type="entry name" value="FkbM_mtfrase"/>
</dbReference>
<dbReference type="Proteomes" id="UP001241747">
    <property type="component" value="Unassembled WGS sequence"/>
</dbReference>
<protein>
    <submittedName>
        <fullName evidence="2">FkbM family methyltransferase</fullName>
    </submittedName>
</protein>
<keyword evidence="3" id="KW-1185">Reference proteome</keyword>
<proteinExistence type="predicted"/>
<keyword evidence="2" id="KW-0489">Methyltransferase</keyword>
<dbReference type="InterPro" id="IPR052514">
    <property type="entry name" value="SAM-dependent_MTase"/>
</dbReference>
<sequence length="292" mass="32568">MFDMSEPLNVKDPADIFEFTYGDKVYRMWLPVKNETLQLIITHNRTFYELDLLERLKSILFSVSPSPLGAVILDVGANIGNHTVFFAKEIGLPVFAFEPVPLVYDILQENIDLNGIRDRVTAFKAGVGAVSGAATIMLSSPQNLGGTTLRMAEEYTDDAMPIVTLDEMVGDKRVALLKIDVEGMEFDVLRGAYRLLSTQAPVLCIESRDLRHFAQVSSVLRPLGYVPVSILGEVPTAIFVSIDKSKDALEQISYELAAGHIKEFQEVMRLKSIRRRLEREVKEMRAAVASSK</sequence>
<gene>
    <name evidence="2" type="ORF">QOZ94_004317</name>
</gene>
<dbReference type="NCBIfam" id="TIGR01444">
    <property type="entry name" value="fkbM_fam"/>
    <property type="match status" value="1"/>
</dbReference>
<dbReference type="GO" id="GO:0008168">
    <property type="term" value="F:methyltransferase activity"/>
    <property type="evidence" value="ECO:0007669"/>
    <property type="project" value="UniProtKB-KW"/>
</dbReference>
<dbReference type="SUPFAM" id="SSF53335">
    <property type="entry name" value="S-adenosyl-L-methionine-dependent methyltransferases"/>
    <property type="match status" value="1"/>
</dbReference>
<dbReference type="GO" id="GO:0032259">
    <property type="term" value="P:methylation"/>
    <property type="evidence" value="ECO:0007669"/>
    <property type="project" value="UniProtKB-KW"/>
</dbReference>
<keyword evidence="2" id="KW-0808">Transferase</keyword>
<dbReference type="InterPro" id="IPR029063">
    <property type="entry name" value="SAM-dependent_MTases_sf"/>
</dbReference>
<evidence type="ECO:0000313" key="3">
    <source>
        <dbReference type="Proteomes" id="UP001241747"/>
    </source>
</evidence>
<name>A0ABU0LK87_XANAG</name>
<reference evidence="2 3" key="1">
    <citation type="submission" date="2023-07" db="EMBL/GenBank/DDBJ databases">
        <title>Genomic Encyclopedia of Type Strains, Phase IV (KMG-IV): sequencing the most valuable type-strain genomes for metagenomic binning, comparative biology and taxonomic classification.</title>
        <authorList>
            <person name="Goeker M."/>
        </authorList>
    </citation>
    <scope>NUCLEOTIDE SEQUENCE [LARGE SCALE GENOMIC DNA]</scope>
    <source>
        <strain evidence="2 3">DSM 3770</strain>
    </source>
</reference>
<evidence type="ECO:0000259" key="1">
    <source>
        <dbReference type="Pfam" id="PF05050"/>
    </source>
</evidence>
<dbReference type="Pfam" id="PF05050">
    <property type="entry name" value="Methyltransf_21"/>
    <property type="match status" value="1"/>
</dbReference>
<dbReference type="RefSeq" id="WP_237347752.1">
    <property type="nucleotide sequence ID" value="NZ_JABWGX010000050.1"/>
</dbReference>
<dbReference type="Gene3D" id="3.40.50.150">
    <property type="entry name" value="Vaccinia Virus protein VP39"/>
    <property type="match status" value="1"/>
</dbReference>
<comment type="caution">
    <text evidence="2">The sequence shown here is derived from an EMBL/GenBank/DDBJ whole genome shotgun (WGS) entry which is preliminary data.</text>
</comment>